<feature type="compositionally biased region" description="Basic residues" evidence="1">
    <location>
        <begin position="147"/>
        <end position="159"/>
    </location>
</feature>
<protein>
    <recommendedName>
        <fullName evidence="4">Secreted protein</fullName>
    </recommendedName>
</protein>
<keyword evidence="2" id="KW-0732">Signal</keyword>
<evidence type="ECO:0000256" key="2">
    <source>
        <dbReference type="SAM" id="SignalP"/>
    </source>
</evidence>
<accession>C0HJA0</accession>
<reference evidence="3" key="1">
    <citation type="journal article" date="2009" name="PLoS Genet.">
        <title>Sequencing, mapping, and analysis of 27,455 maize full-length cDNAs.</title>
        <authorList>
            <person name="Soderlund C."/>
            <person name="Descour A."/>
            <person name="Kudrna D."/>
            <person name="Bomhoff M."/>
            <person name="Boyd L."/>
            <person name="Currie J."/>
            <person name="Angelova A."/>
            <person name="Collura K."/>
            <person name="Wissotski M."/>
            <person name="Ashley E."/>
            <person name="Morrow D."/>
            <person name="Fernandes J."/>
            <person name="Walbot V."/>
            <person name="Yu Y."/>
        </authorList>
    </citation>
    <scope>NUCLEOTIDE SEQUENCE</scope>
    <source>
        <strain evidence="3">B73</strain>
    </source>
</reference>
<evidence type="ECO:0008006" key="4">
    <source>
        <dbReference type="Google" id="ProtNLM"/>
    </source>
</evidence>
<feature type="compositionally biased region" description="Basic residues" evidence="1">
    <location>
        <begin position="174"/>
        <end position="183"/>
    </location>
</feature>
<sequence>MLLLAVMSVCLSLFSLLSVFGFTEHVRSSHRDIIPGAGVLHERADEQPPRPGQAPEGGEDGDARRPHGDGGGPEPDAIPEGHHQGVHAHPPAGAVPPAALLHPRLRDQRLHHPRRHARHRQRVGARQGPDVLGQGRGVLPGALPGTRPRRRGRHVRQGHPVRAVRGWAQDLRGGHVRHRHRRDHAREPHLPFRLGDARRDGAHRGQGGHVRSVRDDASPDAETLPCS</sequence>
<feature type="compositionally biased region" description="Low complexity" evidence="1">
    <location>
        <begin position="87"/>
        <end position="98"/>
    </location>
</feature>
<organism evidence="3">
    <name type="scientific">Zea mays</name>
    <name type="common">Maize</name>
    <dbReference type="NCBI Taxonomy" id="4577"/>
    <lineage>
        <taxon>Eukaryota</taxon>
        <taxon>Viridiplantae</taxon>
        <taxon>Streptophyta</taxon>
        <taxon>Embryophyta</taxon>
        <taxon>Tracheophyta</taxon>
        <taxon>Spermatophyta</taxon>
        <taxon>Magnoliopsida</taxon>
        <taxon>Liliopsida</taxon>
        <taxon>Poales</taxon>
        <taxon>Poaceae</taxon>
        <taxon>PACMAD clade</taxon>
        <taxon>Panicoideae</taxon>
        <taxon>Andropogonodae</taxon>
        <taxon>Andropogoneae</taxon>
        <taxon>Tripsacinae</taxon>
        <taxon>Zea</taxon>
    </lineage>
</organism>
<feature type="region of interest" description="Disordered" evidence="1">
    <location>
        <begin position="174"/>
        <end position="227"/>
    </location>
</feature>
<dbReference type="AlphaFoldDB" id="C0HJA0"/>
<evidence type="ECO:0000313" key="3">
    <source>
        <dbReference type="EMBL" id="ACN27103.1"/>
    </source>
</evidence>
<feature type="compositionally biased region" description="Basic residues" evidence="1">
    <location>
        <begin position="112"/>
        <end position="123"/>
    </location>
</feature>
<feature type="chain" id="PRO_5002896954" description="Secreted protein" evidence="2">
    <location>
        <begin position="22"/>
        <end position="227"/>
    </location>
</feature>
<feature type="signal peptide" evidence="2">
    <location>
        <begin position="1"/>
        <end position="21"/>
    </location>
</feature>
<name>C0HJA0_MAIZE</name>
<evidence type="ECO:0000256" key="1">
    <source>
        <dbReference type="SAM" id="MobiDB-lite"/>
    </source>
</evidence>
<feature type="region of interest" description="Disordered" evidence="1">
    <location>
        <begin position="40"/>
        <end position="98"/>
    </location>
</feature>
<feature type="region of interest" description="Disordered" evidence="1">
    <location>
        <begin position="112"/>
        <end position="159"/>
    </location>
</feature>
<dbReference type="EMBL" id="BT062406">
    <property type="protein sequence ID" value="ACN27103.1"/>
    <property type="molecule type" value="mRNA"/>
</dbReference>
<feature type="compositionally biased region" description="Basic and acidic residues" evidence="1">
    <location>
        <begin position="184"/>
        <end position="203"/>
    </location>
</feature>
<proteinExistence type="evidence at transcript level"/>